<dbReference type="CDD" id="cd18079">
    <property type="entry name" value="S-AdoMet_synt"/>
    <property type="match status" value="1"/>
</dbReference>
<feature type="binding site" evidence="10">
    <location>
        <position position="240"/>
    </location>
    <ligand>
        <name>L-methionine</name>
        <dbReference type="ChEBI" id="CHEBI:57844"/>
        <note>ligand shared between two neighboring subunits</note>
    </ligand>
</feature>
<comment type="catalytic activity">
    <reaction evidence="10">
        <text>L-methionine + ATP + H2O = S-adenosyl-L-methionine + phosphate + diphosphate</text>
        <dbReference type="Rhea" id="RHEA:21080"/>
        <dbReference type="ChEBI" id="CHEBI:15377"/>
        <dbReference type="ChEBI" id="CHEBI:30616"/>
        <dbReference type="ChEBI" id="CHEBI:33019"/>
        <dbReference type="ChEBI" id="CHEBI:43474"/>
        <dbReference type="ChEBI" id="CHEBI:57844"/>
        <dbReference type="ChEBI" id="CHEBI:59789"/>
        <dbReference type="EC" id="2.5.1.6"/>
    </reaction>
</comment>
<feature type="binding site" evidence="10">
    <location>
        <position position="18"/>
    </location>
    <ligand>
        <name>Mg(2+)</name>
        <dbReference type="ChEBI" id="CHEBI:18420"/>
    </ligand>
</feature>
<dbReference type="InterPro" id="IPR022636">
    <property type="entry name" value="S-AdoMet_synthetase_sfam"/>
</dbReference>
<keyword evidence="8 10" id="KW-0460">Magnesium</keyword>
<feature type="binding site" evidence="10">
    <location>
        <position position="44"/>
    </location>
    <ligand>
        <name>K(+)</name>
        <dbReference type="ChEBI" id="CHEBI:29103"/>
    </ligand>
</feature>
<evidence type="ECO:0000256" key="6">
    <source>
        <dbReference type="ARBA" id="ARBA00022741"/>
    </source>
</evidence>
<dbReference type="Pfam" id="PF02773">
    <property type="entry name" value="S-AdoMet_synt_C"/>
    <property type="match status" value="1"/>
</dbReference>
<dbReference type="AlphaFoldDB" id="A0A418Y0A5"/>
<evidence type="ECO:0000256" key="1">
    <source>
        <dbReference type="ARBA" id="ARBA00005224"/>
    </source>
</evidence>
<evidence type="ECO:0000256" key="5">
    <source>
        <dbReference type="ARBA" id="ARBA00022723"/>
    </source>
</evidence>
<keyword evidence="7 10" id="KW-0067">ATP-binding</keyword>
<evidence type="ECO:0000259" key="14">
    <source>
        <dbReference type="Pfam" id="PF02772"/>
    </source>
</evidence>
<comment type="caution">
    <text evidence="10">Lacks conserved residue(s) required for the propagation of feature annotation.</text>
</comment>
<feature type="binding site" evidence="10">
    <location>
        <position position="267"/>
    </location>
    <ligand>
        <name>ATP</name>
        <dbReference type="ChEBI" id="CHEBI:30616"/>
        <note>ligand shared between two neighboring subunits</note>
    </ligand>
</feature>
<protein>
    <recommendedName>
        <fullName evidence="10">S-adenosylmethionine synthase</fullName>
        <shortName evidence="10">AdoMet synthase</shortName>
        <ecNumber evidence="10">2.5.1.6</ecNumber>
    </recommendedName>
    <alternativeName>
        <fullName evidence="10">MAT</fullName>
    </alternativeName>
    <alternativeName>
        <fullName evidence="10">Methionine adenosyltransferase</fullName>
    </alternativeName>
</protein>
<keyword evidence="5 10" id="KW-0479">Metal-binding</keyword>
<dbReference type="EC" id="2.5.1.6" evidence="10"/>
<comment type="pathway">
    <text evidence="1 10">Amino-acid biosynthesis; S-adenosyl-L-methionine biosynthesis; S-adenosyl-L-methionine from L-methionine: step 1/1.</text>
</comment>
<reference evidence="16 17" key="1">
    <citation type="submission" date="2018-09" db="EMBL/GenBank/DDBJ databases">
        <title>Alcanivorax profundi sp. nov., isolated from 1000 m-depth seawater of the Mariana Trench.</title>
        <authorList>
            <person name="Liu J."/>
        </authorList>
    </citation>
    <scope>NUCLEOTIDE SEQUENCE [LARGE SCALE GENOMIC DNA]</scope>
    <source>
        <strain evidence="16 17">MTEO17</strain>
    </source>
</reference>
<dbReference type="Gene3D" id="3.30.300.10">
    <property type="match status" value="3"/>
</dbReference>
<keyword evidence="9 10" id="KW-0630">Potassium</keyword>
<keyword evidence="6 10" id="KW-0547">Nucleotide-binding</keyword>
<comment type="caution">
    <text evidence="16">The sequence shown here is derived from an EMBL/GenBank/DDBJ whole genome shotgun (WGS) entry which is preliminary data.</text>
</comment>
<dbReference type="GO" id="GO:0000287">
    <property type="term" value="F:magnesium ion binding"/>
    <property type="evidence" value="ECO:0007669"/>
    <property type="project" value="UniProtKB-UniRule"/>
</dbReference>
<evidence type="ECO:0000313" key="16">
    <source>
        <dbReference type="EMBL" id="RJG18728.1"/>
    </source>
</evidence>
<feature type="domain" description="S-adenosylmethionine synthetase central" evidence="14">
    <location>
        <begin position="116"/>
        <end position="232"/>
    </location>
</feature>
<evidence type="ECO:0000256" key="12">
    <source>
        <dbReference type="RuleBase" id="RU004462"/>
    </source>
</evidence>
<dbReference type="PANTHER" id="PTHR11964">
    <property type="entry name" value="S-ADENOSYLMETHIONINE SYNTHETASE"/>
    <property type="match status" value="1"/>
</dbReference>
<comment type="function">
    <text evidence="10">Catalyzes the formation of S-adenosylmethionine (AdoMet) from methionine and ATP. The overall synthetic reaction is composed of two sequential steps, AdoMet formation and the subsequent tripolyphosphate hydrolysis which occurs prior to release of AdoMet from the enzyme.</text>
</comment>
<keyword evidence="17" id="KW-1185">Reference proteome</keyword>
<evidence type="ECO:0000256" key="9">
    <source>
        <dbReference type="ARBA" id="ARBA00022958"/>
    </source>
</evidence>
<name>A0A418Y0A5_9GAMM</name>
<sequence>MSEYSIFTSESVSEGHPDKMADQISDAILDAIIKDDPQARVAVETLVKTGMAVVAGEVRTNTYVELEDIVRQVILDIGYDSSEKGFDGASCAVLNGIGKQSADIAIGVDEAEDKDLGAGDQGLMFGFATNETDTLMPAPVYFSHRLVERQAELRKNGTLPWLRPDAKSQVTLRYDNGKPVAVEAVVLSTQHAPEIKLAELREAVMEEIIKPVLPEEWLHKDTLYHVNPTGIFVIGGPMGDCGLTGRKIIVDTYGGMARHGGGAFSGKDPSKVDRSAAYAGRYVAKNIVAAGLASKCEIQVSYAIGVAEPTSISINTFGTGKLSDEAIVTLVREHFDLRPRGIIEMLDLRKPIYRPTASYGHFGREGFSWEKTDKAEALAKAL</sequence>
<organism evidence="16 17">
    <name type="scientific">Alcanivorax profundi</name>
    <dbReference type="NCBI Taxonomy" id="2338368"/>
    <lineage>
        <taxon>Bacteria</taxon>
        <taxon>Pseudomonadati</taxon>
        <taxon>Pseudomonadota</taxon>
        <taxon>Gammaproteobacteria</taxon>
        <taxon>Oceanospirillales</taxon>
        <taxon>Alcanivoracaceae</taxon>
        <taxon>Alcanivorax</taxon>
    </lineage>
</organism>
<comment type="cofactor">
    <cofactor evidence="10">
        <name>Mg(2+)</name>
        <dbReference type="ChEBI" id="CHEBI:18420"/>
    </cofactor>
    <text evidence="10">Binds 2 divalent ions per subunit.</text>
</comment>
<feature type="binding site" description="in other chain" evidence="10">
    <location>
        <position position="100"/>
    </location>
    <ligand>
        <name>L-methionine</name>
        <dbReference type="ChEBI" id="CHEBI:57844"/>
        <note>ligand shared between two neighboring subunits</note>
    </ligand>
</feature>
<dbReference type="PROSITE" id="PS00377">
    <property type="entry name" value="ADOMET_SYNTHASE_2"/>
    <property type="match status" value="1"/>
</dbReference>
<evidence type="ECO:0000259" key="13">
    <source>
        <dbReference type="Pfam" id="PF00438"/>
    </source>
</evidence>
<comment type="cofactor">
    <cofactor evidence="10">
        <name>K(+)</name>
        <dbReference type="ChEBI" id="CHEBI:29103"/>
    </cofactor>
    <text evidence="10">Binds 1 potassium ion per subunit.</text>
</comment>
<comment type="similarity">
    <text evidence="2 10 12">Belongs to the AdoMet synthase family.</text>
</comment>
<evidence type="ECO:0000256" key="4">
    <source>
        <dbReference type="ARBA" id="ARBA00022679"/>
    </source>
</evidence>
<dbReference type="InterPro" id="IPR022631">
    <property type="entry name" value="ADOMET_SYNTHASE_CS"/>
</dbReference>
<keyword evidence="4 10" id="KW-0808">Transferase</keyword>
<dbReference type="PIRSF" id="PIRSF000497">
    <property type="entry name" value="MAT"/>
    <property type="match status" value="1"/>
</dbReference>
<feature type="binding site" evidence="10">
    <location>
        <position position="240"/>
    </location>
    <ligand>
        <name>ATP</name>
        <dbReference type="ChEBI" id="CHEBI:30616"/>
        <note>ligand shared between two neighboring subunits</note>
    </ligand>
</feature>
<proteinExistence type="inferred from homology"/>
<dbReference type="GO" id="GO:0004478">
    <property type="term" value="F:methionine adenosyltransferase activity"/>
    <property type="evidence" value="ECO:0007669"/>
    <property type="project" value="UniProtKB-UniRule"/>
</dbReference>
<dbReference type="InterPro" id="IPR022628">
    <property type="entry name" value="S-AdoMet_synt_N"/>
</dbReference>
<dbReference type="GO" id="GO:0005737">
    <property type="term" value="C:cytoplasm"/>
    <property type="evidence" value="ECO:0007669"/>
    <property type="project" value="UniProtKB-SubCell"/>
</dbReference>
<dbReference type="EMBL" id="QYYA01000002">
    <property type="protein sequence ID" value="RJG18728.1"/>
    <property type="molecule type" value="Genomic_DNA"/>
</dbReference>
<dbReference type="FunFam" id="3.30.300.10:FF:000003">
    <property type="entry name" value="S-adenosylmethionine synthase"/>
    <property type="match status" value="1"/>
</dbReference>
<dbReference type="UniPathway" id="UPA00315">
    <property type="reaction ID" value="UER00080"/>
</dbReference>
<evidence type="ECO:0000256" key="8">
    <source>
        <dbReference type="ARBA" id="ARBA00022842"/>
    </source>
</evidence>
<evidence type="ECO:0000256" key="10">
    <source>
        <dbReference type="HAMAP-Rule" id="MF_00086"/>
    </source>
</evidence>
<dbReference type="RefSeq" id="WP_022985477.1">
    <property type="nucleotide sequence ID" value="NZ_CAXGPP010000046.1"/>
</dbReference>
<comment type="subunit">
    <text evidence="10">Homotetramer; dimer of dimers.</text>
</comment>
<feature type="binding site" description="in other chain" evidence="10">
    <location>
        <position position="271"/>
    </location>
    <ligand>
        <name>L-methionine</name>
        <dbReference type="ChEBI" id="CHEBI:57844"/>
        <note>ligand shared between two neighboring subunits</note>
    </ligand>
</feature>
<evidence type="ECO:0000259" key="15">
    <source>
        <dbReference type="Pfam" id="PF02773"/>
    </source>
</evidence>
<dbReference type="InterPro" id="IPR022630">
    <property type="entry name" value="S-AdoMet_synt_C"/>
</dbReference>
<dbReference type="OrthoDB" id="9801686at2"/>
<dbReference type="SUPFAM" id="SSF55973">
    <property type="entry name" value="S-adenosylmethionine synthetase"/>
    <property type="match status" value="3"/>
</dbReference>
<dbReference type="InterPro" id="IPR002133">
    <property type="entry name" value="S-AdoMet_synthetase"/>
</dbReference>
<evidence type="ECO:0000256" key="7">
    <source>
        <dbReference type="ARBA" id="ARBA00022840"/>
    </source>
</evidence>
<comment type="subcellular location">
    <subcellularLocation>
        <location evidence="10 11">Cytoplasm</location>
    </subcellularLocation>
</comment>
<feature type="domain" description="S-adenosylmethionine synthetase C-terminal" evidence="15">
    <location>
        <begin position="234"/>
        <end position="371"/>
    </location>
</feature>
<feature type="domain" description="S-adenosylmethionine synthetase N-terminal" evidence="13">
    <location>
        <begin position="6"/>
        <end position="102"/>
    </location>
</feature>
<evidence type="ECO:0000313" key="17">
    <source>
        <dbReference type="Proteomes" id="UP000283734"/>
    </source>
</evidence>
<dbReference type="Pfam" id="PF02772">
    <property type="entry name" value="S-AdoMet_synt_M"/>
    <property type="match status" value="1"/>
</dbReference>
<feature type="binding site" description="in other chain" evidence="10">
    <location>
        <begin position="246"/>
        <end position="247"/>
    </location>
    <ligand>
        <name>ATP</name>
        <dbReference type="ChEBI" id="CHEBI:30616"/>
        <note>ligand shared between two neighboring subunits</note>
    </ligand>
</feature>
<gene>
    <name evidence="10" type="primary">metK</name>
    <name evidence="16" type="ORF">D4A39_09740</name>
</gene>
<keyword evidence="10" id="KW-0963">Cytoplasm</keyword>
<keyword evidence="3 10" id="KW-0554">One-carbon metabolism</keyword>
<evidence type="ECO:0000256" key="11">
    <source>
        <dbReference type="RuleBase" id="RU000542"/>
    </source>
</evidence>
<feature type="binding site" evidence="10">
    <location>
        <position position="263"/>
    </location>
    <ligand>
        <name>ATP</name>
        <dbReference type="ChEBI" id="CHEBI:30616"/>
        <note>ligand shared between two neighboring subunits</note>
    </ligand>
</feature>
<dbReference type="GO" id="GO:0006556">
    <property type="term" value="P:S-adenosylmethionine biosynthetic process"/>
    <property type="evidence" value="ECO:0007669"/>
    <property type="project" value="UniProtKB-UniRule"/>
</dbReference>
<evidence type="ECO:0000256" key="3">
    <source>
        <dbReference type="ARBA" id="ARBA00022563"/>
    </source>
</evidence>
<dbReference type="GO" id="GO:0006730">
    <property type="term" value="P:one-carbon metabolic process"/>
    <property type="evidence" value="ECO:0007669"/>
    <property type="project" value="UniProtKB-KW"/>
</dbReference>
<dbReference type="Pfam" id="PF00438">
    <property type="entry name" value="S-AdoMet_synt_N"/>
    <property type="match status" value="1"/>
</dbReference>
<accession>A0A418Y0A5</accession>
<evidence type="ECO:0000256" key="2">
    <source>
        <dbReference type="ARBA" id="ARBA00009685"/>
    </source>
</evidence>
<feature type="binding site" description="in other chain" evidence="10">
    <location>
        <begin position="165"/>
        <end position="167"/>
    </location>
    <ligand>
        <name>ATP</name>
        <dbReference type="ChEBI" id="CHEBI:30616"/>
        <note>ligand shared between two neighboring subunits</note>
    </ligand>
</feature>
<feature type="binding site" description="in other chain" evidence="10">
    <location>
        <position position="57"/>
    </location>
    <ligand>
        <name>L-methionine</name>
        <dbReference type="ChEBI" id="CHEBI:57844"/>
        <note>ligand shared between two neighboring subunits</note>
    </ligand>
</feature>
<dbReference type="Proteomes" id="UP000283734">
    <property type="component" value="Unassembled WGS sequence"/>
</dbReference>
<feature type="region of interest" description="Flexible loop" evidence="10">
    <location>
        <begin position="100"/>
        <end position="110"/>
    </location>
</feature>
<feature type="binding site" description="in other chain" evidence="10">
    <location>
        <position position="16"/>
    </location>
    <ligand>
        <name>ATP</name>
        <dbReference type="ChEBI" id="CHEBI:30616"/>
        <note>ligand shared between two neighboring subunits</note>
    </ligand>
</feature>
<dbReference type="NCBIfam" id="TIGR01034">
    <property type="entry name" value="metK"/>
    <property type="match status" value="1"/>
</dbReference>
<dbReference type="GO" id="GO:0005524">
    <property type="term" value="F:ATP binding"/>
    <property type="evidence" value="ECO:0007669"/>
    <property type="project" value="UniProtKB-UniRule"/>
</dbReference>
<dbReference type="InterPro" id="IPR022629">
    <property type="entry name" value="S-AdoMet_synt_central"/>
</dbReference>
<dbReference type="HAMAP" id="MF_00086">
    <property type="entry name" value="S_AdoMet_synth1"/>
    <property type="match status" value="1"/>
</dbReference>
<dbReference type="PROSITE" id="PS00376">
    <property type="entry name" value="ADOMET_SYNTHASE_1"/>
    <property type="match status" value="1"/>
</dbReference>